<protein>
    <submittedName>
        <fullName evidence="3">Aminoglycoside phosphotransferase (APT) family kinase protein</fullName>
    </submittedName>
</protein>
<sequence>MDEVASTARETVPPAPPVPPVPVASGGARLLWDDLPAAVRVRVESRLGSPVVGASSASTGFSPGLASVLTGADGRRTFVKAAREADQPDAARLNRQEASLVVRLPDHLPVPRLLWCDDTDGWVVLGFEAVDGMPPSTPWDAVTLASSVTALDAVGDLLAPAGLVPVAESVRSMFEGWQRLRAEPDPALADLVPWAAQRLERLAALAQDGTDAATGDRLLHLDARADNLLVAADATTWVVDWAHGAVGAPWVEVAAFLPSVGMQGVVGRSAPLVHGRDAAARRVTGELLAATFEASRHGGAADPDAVRAFVAGLAGFFVDSSRRPAVPGIPNLRPFQRAQGVAALAWLEALER</sequence>
<evidence type="ECO:0000259" key="2">
    <source>
        <dbReference type="Pfam" id="PF01636"/>
    </source>
</evidence>
<organism evidence="3 4">
    <name type="scientific">Luteimicrobium subarcticum</name>
    <dbReference type="NCBI Taxonomy" id="620910"/>
    <lineage>
        <taxon>Bacteria</taxon>
        <taxon>Bacillati</taxon>
        <taxon>Actinomycetota</taxon>
        <taxon>Actinomycetes</taxon>
        <taxon>Micrococcales</taxon>
        <taxon>Luteimicrobium</taxon>
    </lineage>
</organism>
<accession>A0A2M8W1L5</accession>
<feature type="compositionally biased region" description="Pro residues" evidence="1">
    <location>
        <begin position="13"/>
        <end position="22"/>
    </location>
</feature>
<keyword evidence="4" id="KW-1185">Reference proteome</keyword>
<dbReference type="EMBL" id="PGTZ01000013">
    <property type="protein sequence ID" value="PJI84821.1"/>
    <property type="molecule type" value="Genomic_DNA"/>
</dbReference>
<dbReference type="AlphaFoldDB" id="A0A2M8W1L5"/>
<name>A0A2M8W1L5_9MICO</name>
<dbReference type="OrthoDB" id="2570531at2"/>
<dbReference type="Gene3D" id="3.90.1200.10">
    <property type="match status" value="1"/>
</dbReference>
<dbReference type="Proteomes" id="UP000231586">
    <property type="component" value="Unassembled WGS sequence"/>
</dbReference>
<feature type="domain" description="Aminoglycoside phosphotransferase" evidence="2">
    <location>
        <begin position="69"/>
        <end position="263"/>
    </location>
</feature>
<feature type="region of interest" description="Disordered" evidence="1">
    <location>
        <begin position="1"/>
        <end position="22"/>
    </location>
</feature>
<comment type="caution">
    <text evidence="3">The sequence shown here is derived from an EMBL/GenBank/DDBJ whole genome shotgun (WGS) entry which is preliminary data.</text>
</comment>
<dbReference type="RefSeq" id="WP_100351169.1">
    <property type="nucleotide sequence ID" value="NZ_PGTZ01000013.1"/>
</dbReference>
<evidence type="ECO:0000313" key="3">
    <source>
        <dbReference type="EMBL" id="PJI84821.1"/>
    </source>
</evidence>
<evidence type="ECO:0000256" key="1">
    <source>
        <dbReference type="SAM" id="MobiDB-lite"/>
    </source>
</evidence>
<evidence type="ECO:0000313" key="4">
    <source>
        <dbReference type="Proteomes" id="UP000231586"/>
    </source>
</evidence>
<dbReference type="GO" id="GO:0016301">
    <property type="term" value="F:kinase activity"/>
    <property type="evidence" value="ECO:0007669"/>
    <property type="project" value="UniProtKB-KW"/>
</dbReference>
<reference evidence="3 4" key="1">
    <citation type="submission" date="2017-11" db="EMBL/GenBank/DDBJ databases">
        <title>Genomic Encyclopedia of Archaeal and Bacterial Type Strains, Phase II (KMG-II): From Individual Species to Whole Genera.</title>
        <authorList>
            <person name="Goeker M."/>
        </authorList>
    </citation>
    <scope>NUCLEOTIDE SEQUENCE [LARGE SCALE GENOMIC DNA]</scope>
    <source>
        <strain evidence="3 4">DSM 22413</strain>
    </source>
</reference>
<dbReference type="InterPro" id="IPR002575">
    <property type="entry name" value="Aminoglycoside_PTrfase"/>
</dbReference>
<keyword evidence="3" id="KW-0418">Kinase</keyword>
<dbReference type="Pfam" id="PF01636">
    <property type="entry name" value="APH"/>
    <property type="match status" value="1"/>
</dbReference>
<gene>
    <name evidence="3" type="ORF">CLV34_3066</name>
</gene>
<dbReference type="SUPFAM" id="SSF56112">
    <property type="entry name" value="Protein kinase-like (PK-like)"/>
    <property type="match status" value="1"/>
</dbReference>
<proteinExistence type="predicted"/>
<keyword evidence="3" id="KW-0808">Transferase</keyword>
<dbReference type="InterPro" id="IPR011009">
    <property type="entry name" value="Kinase-like_dom_sf"/>
</dbReference>